<keyword evidence="7 9" id="KW-0675">Receptor</keyword>
<dbReference type="PROSITE" id="PS50262">
    <property type="entry name" value="G_PROTEIN_RECEP_F1_2"/>
    <property type="match status" value="1"/>
</dbReference>
<keyword evidence="3 9" id="KW-0812">Transmembrane</keyword>
<evidence type="ECO:0000256" key="7">
    <source>
        <dbReference type="ARBA" id="ARBA00023170"/>
    </source>
</evidence>
<evidence type="ECO:0000259" key="12">
    <source>
        <dbReference type="PROSITE" id="PS50262"/>
    </source>
</evidence>
<feature type="transmembrane region" description="Helical" evidence="11">
    <location>
        <begin position="102"/>
        <end position="124"/>
    </location>
</feature>
<dbReference type="InterPro" id="IPR000276">
    <property type="entry name" value="GPCR_Rhodpsn"/>
</dbReference>
<evidence type="ECO:0000256" key="10">
    <source>
        <dbReference type="SAM" id="MobiDB-lite"/>
    </source>
</evidence>
<dbReference type="GO" id="GO:0005886">
    <property type="term" value="C:plasma membrane"/>
    <property type="evidence" value="ECO:0007669"/>
    <property type="project" value="UniProtKB-SubCell"/>
</dbReference>
<keyword evidence="5 9" id="KW-0297">G-protein coupled receptor</keyword>
<proteinExistence type="inferred from homology"/>
<comment type="caution">
    <text evidence="13">The sequence shown here is derived from an EMBL/GenBank/DDBJ whole genome shotgun (WGS) entry which is preliminary data.</text>
</comment>
<sequence length="545" mass="59321">MVTGDSRIFVSMSRPNDPSRRLTTRLQMSSHVSMLGIQSGALGSRIHPDPGAGGEGFLFANTNIPHVLDGFDFSGTDVTGEEGLTTPGETTPSSWTVEQVCGVAVVAVIVPFILVSNLLVVVSVIKCKRLQVPTNYFIVSLAAVDIFVALVTPFVILVEILPMQFSNLVLCLTPNRILLTACGVSVLTLATIAYDRHTALVNPLEYVSVMTRRKIGLLVALTWLYSTAIVWVPLPAGWYSQPRQEEEEWVACSFKLHDNAHILFLSAIFGPACVAISICYFRIYTVARHHARAIAAVESSVQHNLRIRSIMKDAKYSLTLALVIGAFLALWLPYLTCLLAEVTSAVQRPQPLDLRLQKQRVPFGLPEGLSRPLPRRGCCCSDTCFRKEGRRCSTMSDASGYRNSSTATVATTASLYQHSRRTSSATRGRLSDVSCVLALHEGNGREEGSTCADRKTEGGLITGHLPVDAVSATNEALFVEGFANNVLLVQRRTSDTTEKRVSSLLSADSKAFIADLLSLYLHHAVLQPEVSSSEDDGHNDSVDTE</sequence>
<evidence type="ECO:0000313" key="14">
    <source>
        <dbReference type="Proteomes" id="UP000245119"/>
    </source>
</evidence>
<evidence type="ECO:0000256" key="11">
    <source>
        <dbReference type="SAM" id="Phobius"/>
    </source>
</evidence>
<feature type="transmembrane region" description="Helical" evidence="11">
    <location>
        <begin position="260"/>
        <end position="283"/>
    </location>
</feature>
<feature type="transmembrane region" description="Helical" evidence="11">
    <location>
        <begin position="177"/>
        <end position="194"/>
    </location>
</feature>
<keyword evidence="14" id="KW-1185">Reference proteome</keyword>
<evidence type="ECO:0000256" key="1">
    <source>
        <dbReference type="ARBA" id="ARBA00004651"/>
    </source>
</evidence>
<feature type="region of interest" description="Disordered" evidence="10">
    <location>
        <begin position="1"/>
        <end position="20"/>
    </location>
</feature>
<evidence type="ECO:0000256" key="5">
    <source>
        <dbReference type="ARBA" id="ARBA00023040"/>
    </source>
</evidence>
<dbReference type="PANTHER" id="PTHR24249">
    <property type="entry name" value="HISTAMINE RECEPTOR-RELATED G-PROTEIN COUPLED RECEPTOR"/>
    <property type="match status" value="1"/>
</dbReference>
<comment type="similarity">
    <text evidence="9">Belongs to the G-protein coupled receptor 1 family.</text>
</comment>
<evidence type="ECO:0000256" key="9">
    <source>
        <dbReference type="RuleBase" id="RU000688"/>
    </source>
</evidence>
<keyword evidence="8 9" id="KW-0807">Transducer</keyword>
<dbReference type="PRINTS" id="PR00237">
    <property type="entry name" value="GPCRRHODOPSN"/>
</dbReference>
<evidence type="ECO:0000256" key="8">
    <source>
        <dbReference type="ARBA" id="ARBA00023224"/>
    </source>
</evidence>
<name>A0A2T7NWY6_POMCA</name>
<evidence type="ECO:0000256" key="3">
    <source>
        <dbReference type="ARBA" id="ARBA00022692"/>
    </source>
</evidence>
<evidence type="ECO:0000313" key="13">
    <source>
        <dbReference type="EMBL" id="PVD25672.1"/>
    </source>
</evidence>
<keyword evidence="6 11" id="KW-0472">Membrane</keyword>
<dbReference type="EMBL" id="PZQS01000008">
    <property type="protein sequence ID" value="PVD25672.1"/>
    <property type="molecule type" value="Genomic_DNA"/>
</dbReference>
<evidence type="ECO:0000256" key="6">
    <source>
        <dbReference type="ARBA" id="ARBA00023136"/>
    </source>
</evidence>
<dbReference type="PROSITE" id="PS00237">
    <property type="entry name" value="G_PROTEIN_RECEP_F1_1"/>
    <property type="match status" value="1"/>
</dbReference>
<dbReference type="InterPro" id="IPR050569">
    <property type="entry name" value="TAAR"/>
</dbReference>
<protein>
    <recommendedName>
        <fullName evidence="12">G-protein coupled receptors family 1 profile domain-containing protein</fullName>
    </recommendedName>
</protein>
<dbReference type="PANTHER" id="PTHR24249:SF372">
    <property type="entry name" value="G-PROTEIN COUPLED RECEPTORS FAMILY 1 PROFILE DOMAIN-CONTAINING PROTEIN"/>
    <property type="match status" value="1"/>
</dbReference>
<dbReference type="SUPFAM" id="SSF81321">
    <property type="entry name" value="Family A G protein-coupled receptor-like"/>
    <property type="match status" value="1"/>
</dbReference>
<dbReference type="Pfam" id="PF00001">
    <property type="entry name" value="7tm_1"/>
    <property type="match status" value="1"/>
</dbReference>
<feature type="transmembrane region" description="Helical" evidence="11">
    <location>
        <begin position="136"/>
        <end position="157"/>
    </location>
</feature>
<dbReference type="Proteomes" id="UP000245119">
    <property type="component" value="Linkage Group LG8"/>
</dbReference>
<dbReference type="GO" id="GO:0004930">
    <property type="term" value="F:G protein-coupled receptor activity"/>
    <property type="evidence" value="ECO:0007669"/>
    <property type="project" value="UniProtKB-KW"/>
</dbReference>
<keyword evidence="4 11" id="KW-1133">Transmembrane helix</keyword>
<evidence type="ECO:0000256" key="4">
    <source>
        <dbReference type="ARBA" id="ARBA00022989"/>
    </source>
</evidence>
<dbReference type="AlphaFoldDB" id="A0A2T7NWY6"/>
<feature type="transmembrane region" description="Helical" evidence="11">
    <location>
        <begin position="215"/>
        <end position="240"/>
    </location>
</feature>
<reference evidence="13 14" key="1">
    <citation type="submission" date="2018-04" db="EMBL/GenBank/DDBJ databases">
        <title>The genome of golden apple snail Pomacea canaliculata provides insight into stress tolerance and invasive adaptation.</title>
        <authorList>
            <person name="Liu C."/>
            <person name="Liu B."/>
            <person name="Ren Y."/>
            <person name="Zhang Y."/>
            <person name="Wang H."/>
            <person name="Li S."/>
            <person name="Jiang F."/>
            <person name="Yin L."/>
            <person name="Zhang G."/>
            <person name="Qian W."/>
            <person name="Fan W."/>
        </authorList>
    </citation>
    <scope>NUCLEOTIDE SEQUENCE [LARGE SCALE GENOMIC DNA]</scope>
    <source>
        <strain evidence="13">SZHN2017</strain>
        <tissue evidence="13">Muscle</tissue>
    </source>
</reference>
<keyword evidence="2" id="KW-1003">Cell membrane</keyword>
<feature type="transmembrane region" description="Helical" evidence="11">
    <location>
        <begin position="316"/>
        <end position="334"/>
    </location>
</feature>
<accession>A0A2T7NWY6</accession>
<dbReference type="InterPro" id="IPR017452">
    <property type="entry name" value="GPCR_Rhodpsn_7TM"/>
</dbReference>
<dbReference type="Gene3D" id="1.20.1070.10">
    <property type="entry name" value="Rhodopsin 7-helix transmembrane proteins"/>
    <property type="match status" value="1"/>
</dbReference>
<evidence type="ECO:0000256" key="2">
    <source>
        <dbReference type="ARBA" id="ARBA00022475"/>
    </source>
</evidence>
<dbReference type="OrthoDB" id="10042731at2759"/>
<comment type="subcellular location">
    <subcellularLocation>
        <location evidence="1">Cell membrane</location>
        <topology evidence="1">Multi-pass membrane protein</topology>
    </subcellularLocation>
</comment>
<gene>
    <name evidence="13" type="ORF">C0Q70_13331</name>
</gene>
<organism evidence="13 14">
    <name type="scientific">Pomacea canaliculata</name>
    <name type="common">Golden apple snail</name>
    <dbReference type="NCBI Taxonomy" id="400727"/>
    <lineage>
        <taxon>Eukaryota</taxon>
        <taxon>Metazoa</taxon>
        <taxon>Spiralia</taxon>
        <taxon>Lophotrochozoa</taxon>
        <taxon>Mollusca</taxon>
        <taxon>Gastropoda</taxon>
        <taxon>Caenogastropoda</taxon>
        <taxon>Architaenioglossa</taxon>
        <taxon>Ampullarioidea</taxon>
        <taxon>Ampullariidae</taxon>
        <taxon>Pomacea</taxon>
    </lineage>
</organism>
<feature type="domain" description="G-protein coupled receptors family 1 profile" evidence="12">
    <location>
        <begin position="116"/>
        <end position="334"/>
    </location>
</feature>